<dbReference type="Proteomes" id="UP000076744">
    <property type="component" value="Unassembled WGS sequence"/>
</dbReference>
<evidence type="ECO:0000313" key="3">
    <source>
        <dbReference type="Proteomes" id="UP000076744"/>
    </source>
</evidence>
<dbReference type="RefSeq" id="XP_018703718.1">
    <property type="nucleotide sequence ID" value="XM_018849147.1"/>
</dbReference>
<evidence type="ECO:0000259" key="1">
    <source>
        <dbReference type="Pfam" id="PF22807"/>
    </source>
</evidence>
<reference evidence="2 3" key="1">
    <citation type="journal article" date="2016" name="Genome Biol. Evol.">
        <title>Divergent and convergent evolution of fungal pathogenicity.</title>
        <authorList>
            <person name="Shang Y."/>
            <person name="Xiao G."/>
            <person name="Zheng P."/>
            <person name="Cen K."/>
            <person name="Zhan S."/>
            <person name="Wang C."/>
        </authorList>
    </citation>
    <scope>NUCLEOTIDE SEQUENCE [LARGE SCALE GENOMIC DNA]</scope>
    <source>
        <strain evidence="2 3">ARSEF 2679</strain>
    </source>
</reference>
<gene>
    <name evidence="2" type="ORF">ISF_05542</name>
</gene>
<name>A0A167UD13_CORFA</name>
<proteinExistence type="predicted"/>
<dbReference type="Gene3D" id="2.120.10.30">
    <property type="entry name" value="TolB, C-terminal domain"/>
    <property type="match status" value="1"/>
</dbReference>
<comment type="caution">
    <text evidence="2">The sequence shown here is derived from an EMBL/GenBank/DDBJ whole genome shotgun (WGS) entry which is preliminary data.</text>
</comment>
<dbReference type="AlphaFoldDB" id="A0A167UD13"/>
<dbReference type="EMBL" id="AZHB01000013">
    <property type="protein sequence ID" value="OAA61463.1"/>
    <property type="molecule type" value="Genomic_DNA"/>
</dbReference>
<dbReference type="OrthoDB" id="507128at2759"/>
<evidence type="ECO:0000313" key="2">
    <source>
        <dbReference type="EMBL" id="OAA61463.1"/>
    </source>
</evidence>
<keyword evidence="3" id="KW-1185">Reference proteome</keyword>
<dbReference type="InterPro" id="IPR054539">
    <property type="entry name" value="Beta-prop_PDH"/>
</dbReference>
<accession>A0A167UD13</accession>
<feature type="domain" description="Pyrroloquinoline quinone-dependent pyranose dehydrogenase beta-propeller" evidence="1">
    <location>
        <begin position="2"/>
        <end position="143"/>
    </location>
</feature>
<dbReference type="InterPro" id="IPR011042">
    <property type="entry name" value="6-blade_b-propeller_TolB-like"/>
</dbReference>
<dbReference type="GeneID" id="30021834"/>
<protein>
    <submittedName>
        <fullName evidence="2">Soluble quinoprotein glucose/sorbosone dehydrogenase</fullName>
    </submittedName>
</protein>
<organism evidence="2 3">
    <name type="scientific">Cordyceps fumosorosea (strain ARSEF 2679)</name>
    <name type="common">Isaria fumosorosea</name>
    <dbReference type="NCBI Taxonomy" id="1081104"/>
    <lineage>
        <taxon>Eukaryota</taxon>
        <taxon>Fungi</taxon>
        <taxon>Dikarya</taxon>
        <taxon>Ascomycota</taxon>
        <taxon>Pezizomycotina</taxon>
        <taxon>Sordariomycetes</taxon>
        <taxon>Hypocreomycetidae</taxon>
        <taxon>Hypocreales</taxon>
        <taxon>Cordycipitaceae</taxon>
        <taxon>Cordyceps</taxon>
    </lineage>
</organism>
<sequence>MDVETADVASGRSQLRVFDVQSLVSGAKAVEYTDGDVMGWGLRNSVGIAHNPTTGDIWAVDKSLDDTHRFGVDIHNSNPGEGMNFYGRTNDTANYGRNFGYPGCLAVFDTTNVETYIHGLQKPMIGDQFVGDHQPQYSDLWCR</sequence>
<dbReference type="Pfam" id="PF22807">
    <property type="entry name" value="TrAA12"/>
    <property type="match status" value="1"/>
</dbReference>
<dbReference type="STRING" id="1081104.A0A167UD13"/>